<reference evidence="1 2" key="1">
    <citation type="submission" date="2014-07" db="EMBL/GenBank/DDBJ databases">
        <title>Genome Sequence of Rhodococcus opacus Strain R7, a Biodegrader of Mono- and Polycyclic Aromatic Hydrocarbons.</title>
        <authorList>
            <person name="Di Gennaro P."/>
            <person name="Zampolli J."/>
            <person name="Presti I."/>
            <person name="Cappelletti M."/>
            <person name="D'Ursi P."/>
            <person name="Orro A."/>
            <person name="Mezzelani A."/>
            <person name="Milanesi L."/>
        </authorList>
    </citation>
    <scope>NUCLEOTIDE SEQUENCE [LARGE SCALE GENOMIC DNA]</scope>
    <source>
        <strain evidence="1 2">R7</strain>
    </source>
</reference>
<dbReference type="Proteomes" id="UP000028488">
    <property type="component" value="Chromosome"/>
</dbReference>
<evidence type="ECO:0000313" key="2">
    <source>
        <dbReference type="Proteomes" id="UP000028488"/>
    </source>
</evidence>
<dbReference type="AlphaFoldDB" id="A0A076EJ50"/>
<proteinExistence type="predicted"/>
<organism evidence="1 2">
    <name type="scientific">Rhodococcus opacus</name>
    <name type="common">Nocardia opaca</name>
    <dbReference type="NCBI Taxonomy" id="37919"/>
    <lineage>
        <taxon>Bacteria</taxon>
        <taxon>Bacillati</taxon>
        <taxon>Actinomycetota</taxon>
        <taxon>Actinomycetes</taxon>
        <taxon>Mycobacteriales</taxon>
        <taxon>Nocardiaceae</taxon>
        <taxon>Rhodococcus</taxon>
    </lineage>
</organism>
<sequence>MIMSLVRPVIATYPSESITQMSPVYIHRPASIASAVLSRGVPSPSITVYPRGAQFAWHPAELSIRLRDGRS</sequence>
<gene>
    <name evidence="1" type="ORF">EP51_14270</name>
</gene>
<protein>
    <submittedName>
        <fullName evidence="1">Uncharacterized protein</fullName>
    </submittedName>
</protein>
<evidence type="ECO:0000313" key="1">
    <source>
        <dbReference type="EMBL" id="AII05711.1"/>
    </source>
</evidence>
<accession>A0A076EJ50</accession>
<dbReference type="EMBL" id="CP008947">
    <property type="protein sequence ID" value="AII05711.1"/>
    <property type="molecule type" value="Genomic_DNA"/>
</dbReference>
<name>A0A076EJ50_RHOOP</name>